<keyword evidence="1" id="KW-0732">Signal</keyword>
<dbReference type="PROSITE" id="PS51257">
    <property type="entry name" value="PROKAR_LIPOPROTEIN"/>
    <property type="match status" value="1"/>
</dbReference>
<dbReference type="RefSeq" id="WP_172419415.1">
    <property type="nucleotide sequence ID" value="NZ_AP014597.1"/>
</dbReference>
<evidence type="ECO:0000256" key="1">
    <source>
        <dbReference type="SAM" id="SignalP"/>
    </source>
</evidence>
<accession>A0A0S3UGV0</accession>
<evidence type="ECO:0000259" key="2">
    <source>
        <dbReference type="Pfam" id="PF19886"/>
    </source>
</evidence>
<feature type="chain" id="PRO_5006619677" description="Endonuclease YhcR N-terminal domain-containing protein" evidence="1">
    <location>
        <begin position="24"/>
        <end position="170"/>
    </location>
</feature>
<organism evidence="3 4">
    <name type="scientific">Prevotella intermedia</name>
    <dbReference type="NCBI Taxonomy" id="28131"/>
    <lineage>
        <taxon>Bacteria</taxon>
        <taxon>Pseudomonadati</taxon>
        <taxon>Bacteroidota</taxon>
        <taxon>Bacteroidia</taxon>
        <taxon>Bacteroidales</taxon>
        <taxon>Prevotellaceae</taxon>
        <taxon>Prevotella</taxon>
    </lineage>
</organism>
<dbReference type="EMBL" id="AP014597">
    <property type="protein sequence ID" value="BAU16698.1"/>
    <property type="molecule type" value="Genomic_DNA"/>
</dbReference>
<evidence type="ECO:0000313" key="3">
    <source>
        <dbReference type="EMBL" id="BAU16698.1"/>
    </source>
</evidence>
<feature type="signal peptide" evidence="1">
    <location>
        <begin position="1"/>
        <end position="23"/>
    </location>
</feature>
<dbReference type="AlphaFoldDB" id="A0A0S3UGV0"/>
<dbReference type="STRING" id="28131.BWX40_06950"/>
<reference evidence="3 4" key="1">
    <citation type="journal article" date="2016" name="DNA Res.">
        <title>The complete genome sequencing of Prevotella intermedia strain OMA14 and a subsequent fine-scale, intra-species genomic comparison reveal an unusual amplification of conjugative and mobile transposons and identify a novel Prevotella-lineage-specific repeat.</title>
        <authorList>
            <person name="Naito M."/>
            <person name="Ogura Y."/>
            <person name="Itoh T."/>
            <person name="Shoji M."/>
            <person name="Okamoto M."/>
            <person name="Hayashi T."/>
            <person name="Nakayama K."/>
        </authorList>
    </citation>
    <scope>NUCLEOTIDE SEQUENCE [LARGE SCALE GENOMIC DNA]</scope>
    <source>
        <strain evidence="3 4">OMA14</strain>
    </source>
</reference>
<protein>
    <recommendedName>
        <fullName evidence="2">Endonuclease YhcR N-terminal domain-containing protein</fullName>
    </recommendedName>
</protein>
<evidence type="ECO:0000313" key="4">
    <source>
        <dbReference type="Proteomes" id="UP000217431"/>
    </source>
</evidence>
<gene>
    <name evidence="3" type="ORF">PIOMA14_I_0189</name>
</gene>
<name>A0A0S3UGV0_PREIN</name>
<proteinExistence type="predicted"/>
<sequence length="170" mass="19361">MKKAYLSFLLIVCFLFASCTKNVYEYYGVNPEAENEQEGDGTNKKDGYEFEYDHNSKVQTVASFIATDLGDASVWVEGYIVGSCTKSIKNAVWEPPFSSDNAILLADEQGETDADKVISIQLRTKEYKENIGLATNSNNYNKRIRFLGMKRKYLGIWGMKDLIQAYEWVK</sequence>
<dbReference type="InterPro" id="IPR045939">
    <property type="entry name" value="YhcR_N"/>
</dbReference>
<dbReference type="Proteomes" id="UP000217431">
    <property type="component" value="Chromosome I"/>
</dbReference>
<dbReference type="Pfam" id="PF19886">
    <property type="entry name" value="DUF6359"/>
    <property type="match status" value="1"/>
</dbReference>
<feature type="domain" description="Endonuclease YhcR N-terminal" evidence="2">
    <location>
        <begin position="60"/>
        <end position="168"/>
    </location>
</feature>